<dbReference type="SUPFAM" id="SSF49764">
    <property type="entry name" value="HSP20-like chaperones"/>
    <property type="match status" value="1"/>
</dbReference>
<dbReference type="Pfam" id="PF04969">
    <property type="entry name" value="CS"/>
    <property type="match status" value="1"/>
</dbReference>
<sequence length="578" mass="66436">MSPALVDLRPNRHLLDHNFEGYKLNLQALPHYSCDLDGRVDRLYPDDAQYSFVHAKLFALHNHLLLDHWDYTFNYYYIDNNRQVRHITFENITHTFQNKVVYDVPMNVERKSGHFNLCLSFPSSELALISNGTGYLHILKTGPRNRSANQTWEMVNTFLVLGEDKYFVIVDSRVQETDNTLLLHCLLQSVEHNYVHFKSILSWVTYSYNGKTWKQVILRRMEGKGIIHYAAIETKCGAIYIASDNGFEFTKDSEKEKESEDPLTRLIERKLLYTWHQSSEDLCITLKLEPNFNKDYFKCQVDNESIKVTYAGKDIIDSKLMARVDAILTTWNIQDNGQVDILITKSEANMWDDLLEYMDDSGEQIMDPVMVEATHQRLAHLCSEVEVTSDQPLPGLPTQQLEECDAPSDEDTVLVRVDASTHKVTHRAPLSVHQYLFSIRIEANEAPVLGLRHDVDACIWQPYAQVTNSTFWPVKHQGTLMAFGYVQSSKQNKKFVTCPPNFSYSVVCEASRHIFIYQSPNNSDSQLRKRAGGVMKSVNVGNQHVFNIDKYGEVVGINATNEFLFILTETKLVAIQVQ</sequence>
<evidence type="ECO:0000256" key="3">
    <source>
        <dbReference type="ARBA" id="ARBA00018915"/>
    </source>
</evidence>
<dbReference type="GO" id="GO:0005634">
    <property type="term" value="C:nucleus"/>
    <property type="evidence" value="ECO:0007669"/>
    <property type="project" value="UniProtKB-SubCell"/>
</dbReference>
<keyword evidence="8" id="KW-1185">Reference proteome</keyword>
<dbReference type="PROSITE" id="PS51203">
    <property type="entry name" value="CS"/>
    <property type="match status" value="1"/>
</dbReference>
<dbReference type="PANTHER" id="PTHR21664">
    <property type="entry name" value="CHRONIC MYELOGENOUS LEUKEMIA TUMOR ANTIGEN 66"/>
    <property type="match status" value="1"/>
</dbReference>
<comment type="caution">
    <text evidence="7">The sequence shown here is derived from an EMBL/GenBank/DDBJ whole genome shotgun (WGS) entry which is preliminary data.</text>
</comment>
<dbReference type="PANTHER" id="PTHR21664:SF1">
    <property type="entry name" value="NUDC DOMAIN-CONTAINING PROTEIN 1"/>
    <property type="match status" value="1"/>
</dbReference>
<dbReference type="EMBL" id="JTDY01000260">
    <property type="protein sequence ID" value="KOB78023.1"/>
    <property type="molecule type" value="Genomic_DNA"/>
</dbReference>
<dbReference type="Proteomes" id="UP000037510">
    <property type="component" value="Unassembled WGS sequence"/>
</dbReference>
<dbReference type="InterPro" id="IPR037895">
    <property type="entry name" value="NUDCD1"/>
</dbReference>
<dbReference type="STRING" id="104452.A0A0L7LRA1"/>
<comment type="subcellular location">
    <subcellularLocation>
        <location evidence="2">Cytoplasm</location>
    </subcellularLocation>
    <subcellularLocation>
        <location evidence="1">Nucleus</location>
    </subcellularLocation>
</comment>
<protein>
    <recommendedName>
        <fullName evidence="3">NudC domain-containing protein 1</fullName>
    </recommendedName>
</protein>
<evidence type="ECO:0000313" key="7">
    <source>
        <dbReference type="EMBL" id="KOB78023.1"/>
    </source>
</evidence>
<dbReference type="InterPro" id="IPR008978">
    <property type="entry name" value="HSP20-like_chaperone"/>
</dbReference>
<evidence type="ECO:0000256" key="4">
    <source>
        <dbReference type="ARBA" id="ARBA00022490"/>
    </source>
</evidence>
<dbReference type="CDD" id="cd06467">
    <property type="entry name" value="p23_NUDC_like"/>
    <property type="match status" value="1"/>
</dbReference>
<feature type="domain" description="CS" evidence="6">
    <location>
        <begin position="268"/>
        <end position="355"/>
    </location>
</feature>
<keyword evidence="4" id="KW-0963">Cytoplasm</keyword>
<dbReference type="GO" id="GO:0005737">
    <property type="term" value="C:cytoplasm"/>
    <property type="evidence" value="ECO:0007669"/>
    <property type="project" value="UniProtKB-SubCell"/>
</dbReference>
<evidence type="ECO:0000259" key="6">
    <source>
        <dbReference type="PROSITE" id="PS51203"/>
    </source>
</evidence>
<name>A0A0L7LRA1_OPEBR</name>
<gene>
    <name evidence="7" type="ORF">OBRU01_03078</name>
</gene>
<evidence type="ECO:0000256" key="1">
    <source>
        <dbReference type="ARBA" id="ARBA00004123"/>
    </source>
</evidence>
<evidence type="ECO:0000256" key="5">
    <source>
        <dbReference type="ARBA" id="ARBA00023242"/>
    </source>
</evidence>
<evidence type="ECO:0000313" key="8">
    <source>
        <dbReference type="Proteomes" id="UP000037510"/>
    </source>
</evidence>
<keyword evidence="5" id="KW-0539">Nucleus</keyword>
<accession>A0A0L7LRA1</accession>
<evidence type="ECO:0000256" key="2">
    <source>
        <dbReference type="ARBA" id="ARBA00004496"/>
    </source>
</evidence>
<dbReference type="InterPro" id="IPR007052">
    <property type="entry name" value="CS_dom"/>
</dbReference>
<organism evidence="7 8">
    <name type="scientific">Operophtera brumata</name>
    <name type="common">Winter moth</name>
    <name type="synonym">Phalaena brumata</name>
    <dbReference type="NCBI Taxonomy" id="104452"/>
    <lineage>
        <taxon>Eukaryota</taxon>
        <taxon>Metazoa</taxon>
        <taxon>Ecdysozoa</taxon>
        <taxon>Arthropoda</taxon>
        <taxon>Hexapoda</taxon>
        <taxon>Insecta</taxon>
        <taxon>Pterygota</taxon>
        <taxon>Neoptera</taxon>
        <taxon>Endopterygota</taxon>
        <taxon>Lepidoptera</taxon>
        <taxon>Glossata</taxon>
        <taxon>Ditrysia</taxon>
        <taxon>Geometroidea</taxon>
        <taxon>Geometridae</taxon>
        <taxon>Larentiinae</taxon>
        <taxon>Operophtera</taxon>
    </lineage>
</organism>
<reference evidence="7 8" key="1">
    <citation type="journal article" date="2015" name="Genome Biol. Evol.">
        <title>The genome of winter moth (Operophtera brumata) provides a genomic perspective on sexual dimorphism and phenology.</title>
        <authorList>
            <person name="Derks M.F."/>
            <person name="Smit S."/>
            <person name="Salis L."/>
            <person name="Schijlen E."/>
            <person name="Bossers A."/>
            <person name="Mateman C."/>
            <person name="Pijl A.S."/>
            <person name="de Ridder D."/>
            <person name="Groenen M.A."/>
            <person name="Visser M.E."/>
            <person name="Megens H.J."/>
        </authorList>
    </citation>
    <scope>NUCLEOTIDE SEQUENCE [LARGE SCALE GENOMIC DNA]</scope>
    <source>
        <strain evidence="7">WM2013NL</strain>
        <tissue evidence="7">Head and thorax</tissue>
    </source>
</reference>
<proteinExistence type="predicted"/>
<dbReference type="AlphaFoldDB" id="A0A0L7LRA1"/>
<dbReference type="Gene3D" id="2.60.40.790">
    <property type="match status" value="1"/>
</dbReference>